<evidence type="ECO:0000313" key="2">
    <source>
        <dbReference type="EMBL" id="TGC09025.1"/>
    </source>
</evidence>
<evidence type="ECO:0000313" key="3">
    <source>
        <dbReference type="Proteomes" id="UP000297295"/>
    </source>
</evidence>
<sequence>MFELFNSMMKEEWRMHSSFFGNRGFALFPVVIVAISMLLSLSMMIFGRIISQADVLLGLHYLLLFMGSMVGGFGLLGREVMNRRFSQASLLAYSSRTLPISERFIFSNFIVKDVIYYFFLYVLPFTAGFVAGAFIIDIHYSFLILLMTLFLSFCTGLSLVFLLSTVYANLGKKALFLIFVVSIVLLVLFQGTGPEKLYVLPPLAMYIAPSVDLLIICLGLVLVPSIISIIFLKVDYPQFQKHYRNRFKGIAARLGFYGYSHFVAKEYLDLSRSEGGVGKIVFSFLVPVALIWLFLPQLLKLVPGLDILVVFAVVVGMMASSMYNWLVEFDMFSSYAFLPLTVPDILRSKLNSYSLLNVIPLAIIIITTVYTGRLFDIVHIVLLFVAVSMYMVSVTVYLTGLNTSISLYNAGTFAGYVLAIGPVVLGMIFLAQLNFHFVIASVILIPVALFVLKRSFVKWGKWEV</sequence>
<feature type="transmembrane region" description="Helical" evidence="1">
    <location>
        <begin position="58"/>
        <end position="77"/>
    </location>
</feature>
<feature type="transmembrane region" description="Helical" evidence="1">
    <location>
        <begin position="410"/>
        <end position="429"/>
    </location>
</feature>
<accession>A0A4E0Q4V9</accession>
<dbReference type="RefSeq" id="WP_135389851.1">
    <property type="nucleotide sequence ID" value="NZ_PGGK01000007.1"/>
</dbReference>
<gene>
    <name evidence="2" type="ORF">CUN85_08335</name>
</gene>
<proteinExistence type="predicted"/>
<name>A0A4E0Q4V9_9EURY</name>
<dbReference type="EMBL" id="PGGK01000007">
    <property type="protein sequence ID" value="TGC09025.1"/>
    <property type="molecule type" value="Genomic_DNA"/>
</dbReference>
<keyword evidence="1" id="KW-0472">Membrane</keyword>
<feature type="transmembrane region" description="Helical" evidence="1">
    <location>
        <begin position="142"/>
        <end position="163"/>
    </location>
</feature>
<feature type="transmembrane region" description="Helical" evidence="1">
    <location>
        <begin position="24"/>
        <end position="46"/>
    </location>
</feature>
<comment type="caution">
    <text evidence="2">The sequence shown here is derived from an EMBL/GenBank/DDBJ whole genome shotgun (WGS) entry which is preliminary data.</text>
</comment>
<protein>
    <recommendedName>
        <fullName evidence="4">ABC-2 type transport system permease protein</fullName>
    </recommendedName>
</protein>
<feature type="transmembrane region" description="Helical" evidence="1">
    <location>
        <begin position="175"/>
        <end position="193"/>
    </location>
</feature>
<keyword evidence="1" id="KW-0812">Transmembrane</keyword>
<feature type="transmembrane region" description="Helical" evidence="1">
    <location>
        <begin position="114"/>
        <end position="136"/>
    </location>
</feature>
<reference evidence="2 3" key="1">
    <citation type="submission" date="2017-11" db="EMBL/GenBank/DDBJ databases">
        <title>Isolation and Characterization of Methanogenic Archaea from Saline Meromictic Lake at Siberia.</title>
        <authorList>
            <person name="Shen Y."/>
            <person name="Huang H.-H."/>
            <person name="Lai M.-C."/>
            <person name="Chen S.-C."/>
        </authorList>
    </citation>
    <scope>NUCLEOTIDE SEQUENCE [LARGE SCALE GENOMIC DNA]</scope>
    <source>
        <strain evidence="2 3">SY-01</strain>
    </source>
</reference>
<evidence type="ECO:0000256" key="1">
    <source>
        <dbReference type="SAM" id="Phobius"/>
    </source>
</evidence>
<dbReference type="OrthoDB" id="107643at2157"/>
<keyword evidence="1" id="KW-1133">Transmembrane helix</keyword>
<dbReference type="AlphaFoldDB" id="A0A4E0Q4V9"/>
<feature type="transmembrane region" description="Helical" evidence="1">
    <location>
        <begin position="307"/>
        <end position="326"/>
    </location>
</feature>
<feature type="transmembrane region" description="Helical" evidence="1">
    <location>
        <begin position="353"/>
        <end position="371"/>
    </location>
</feature>
<dbReference type="Proteomes" id="UP000297295">
    <property type="component" value="Unassembled WGS sequence"/>
</dbReference>
<keyword evidence="3" id="KW-1185">Reference proteome</keyword>
<feature type="transmembrane region" description="Helical" evidence="1">
    <location>
        <begin position="377"/>
        <end position="398"/>
    </location>
</feature>
<evidence type="ECO:0008006" key="4">
    <source>
        <dbReference type="Google" id="ProtNLM"/>
    </source>
</evidence>
<feature type="transmembrane region" description="Helical" evidence="1">
    <location>
        <begin position="276"/>
        <end position="295"/>
    </location>
</feature>
<feature type="transmembrane region" description="Helical" evidence="1">
    <location>
        <begin position="435"/>
        <end position="452"/>
    </location>
</feature>
<feature type="transmembrane region" description="Helical" evidence="1">
    <location>
        <begin position="213"/>
        <end position="234"/>
    </location>
</feature>
<organism evidence="2 3">
    <name type="scientific">Methanolobus halotolerans</name>
    <dbReference type="NCBI Taxonomy" id="2052935"/>
    <lineage>
        <taxon>Archaea</taxon>
        <taxon>Methanobacteriati</taxon>
        <taxon>Methanobacteriota</taxon>
        <taxon>Stenosarchaea group</taxon>
        <taxon>Methanomicrobia</taxon>
        <taxon>Methanosarcinales</taxon>
        <taxon>Methanosarcinaceae</taxon>
        <taxon>Methanolobus</taxon>
    </lineage>
</organism>